<sequence>MSSSERRTHRFAALLLALAAAVVALALALPGCSGGWGAAAQSVLDRLMPGPETTMWAPVPQPDSYTDSYSDATGAGTNYVYRIDAATEGGDRRELTIISFGNKATGEGYLEIDAKGSSGVHYRAVDEAEVPEGAKDAL</sequence>
<dbReference type="RefSeq" id="WP_244412433.1">
    <property type="nucleotide sequence ID" value="NZ_AP025564.1"/>
</dbReference>
<evidence type="ECO:0008006" key="3">
    <source>
        <dbReference type="Google" id="ProtNLM"/>
    </source>
</evidence>
<accession>A0ABM7WIK9</accession>
<reference evidence="1 2" key="1">
    <citation type="submission" date="2022-01" db="EMBL/GenBank/DDBJ databases">
        <title>Novel bile acid biosynthetic pathways are enriched in the microbiome of centenarians.</title>
        <authorList>
            <person name="Sato Y."/>
            <person name="Atarashi K."/>
            <person name="Plichta R.D."/>
            <person name="Arai Y."/>
            <person name="Sasajima S."/>
            <person name="Kearney M.S."/>
            <person name="Suda W."/>
            <person name="Takeshita K."/>
            <person name="Sasaki T."/>
            <person name="Okamoto S."/>
            <person name="Skelly N.A."/>
            <person name="Okamura Y."/>
            <person name="Vlamakis H."/>
            <person name="Li Y."/>
            <person name="Tanoue T."/>
            <person name="Takei H."/>
            <person name="Nittono H."/>
            <person name="Narushima S."/>
            <person name="Irie J."/>
            <person name="Itoh H."/>
            <person name="Moriya K."/>
            <person name="Sugiura Y."/>
            <person name="Suematsu M."/>
            <person name="Moritoki N."/>
            <person name="Shibata S."/>
            <person name="Littman R.D."/>
            <person name="Fischbach A.M."/>
            <person name="Uwamino Y."/>
            <person name="Inoue T."/>
            <person name="Honda A."/>
            <person name="Hattori M."/>
            <person name="Murai T."/>
            <person name="Xavier J.R."/>
            <person name="Hirose N."/>
            <person name="Honda K."/>
        </authorList>
    </citation>
    <scope>NUCLEOTIDE SEQUENCE [LARGE SCALE GENOMIC DNA]</scope>
    <source>
        <strain evidence="1 2">CE91-St30</strain>
    </source>
</reference>
<proteinExistence type="predicted"/>
<gene>
    <name evidence="1" type="ORF">CE91St30_14710</name>
</gene>
<evidence type="ECO:0000313" key="1">
    <source>
        <dbReference type="EMBL" id="BDE96138.1"/>
    </source>
</evidence>
<dbReference type="SUPFAM" id="SSF159121">
    <property type="entry name" value="BC4932-like"/>
    <property type="match status" value="1"/>
</dbReference>
<dbReference type="EMBL" id="AP025564">
    <property type="protein sequence ID" value="BDE96138.1"/>
    <property type="molecule type" value="Genomic_DNA"/>
</dbReference>
<dbReference type="Gene3D" id="2.40.50.480">
    <property type="match status" value="1"/>
</dbReference>
<dbReference type="InterPro" id="IPR036166">
    <property type="entry name" value="YxeA-like_sf"/>
</dbReference>
<protein>
    <recommendedName>
        <fullName evidence="3">Lipoprotein</fullName>
    </recommendedName>
</protein>
<evidence type="ECO:0000313" key="2">
    <source>
        <dbReference type="Proteomes" id="UP001320544"/>
    </source>
</evidence>
<name>A0ABM7WIK9_9ACTN</name>
<organism evidence="1 2">
    <name type="scientific">Raoultibacter timonensis</name>
    <dbReference type="NCBI Taxonomy" id="1907662"/>
    <lineage>
        <taxon>Bacteria</taxon>
        <taxon>Bacillati</taxon>
        <taxon>Actinomycetota</taxon>
        <taxon>Coriobacteriia</taxon>
        <taxon>Eggerthellales</taxon>
        <taxon>Eggerthellaceae</taxon>
        <taxon>Raoultibacter</taxon>
    </lineage>
</organism>
<dbReference type="Proteomes" id="UP001320544">
    <property type="component" value="Chromosome"/>
</dbReference>
<keyword evidence="2" id="KW-1185">Reference proteome</keyword>